<keyword evidence="6" id="KW-0808">Transferase</keyword>
<dbReference type="PROSITE" id="PS50109">
    <property type="entry name" value="HIS_KIN"/>
    <property type="match status" value="1"/>
</dbReference>
<keyword evidence="8" id="KW-0418">Kinase</keyword>
<keyword evidence="9" id="KW-0067">ATP-binding</keyword>
<dbReference type="SUPFAM" id="SSF55874">
    <property type="entry name" value="ATPase domain of HSP90 chaperone/DNA topoisomerase II/histidine kinase"/>
    <property type="match status" value="1"/>
</dbReference>
<reference evidence="16 17" key="1">
    <citation type="submission" date="2017-10" db="EMBL/GenBank/DDBJ databases">
        <title>Sedimentibacterium mangrovi gen. nov., sp. nov., a novel member of family Phyllobacteriacea isolated from mangrove sediment.</title>
        <authorList>
            <person name="Liao H."/>
            <person name="Tian Y."/>
        </authorList>
    </citation>
    <scope>NUCLEOTIDE SEQUENCE [LARGE SCALE GENOMIC DNA]</scope>
    <source>
        <strain evidence="16 17">X9-2-2</strain>
    </source>
</reference>
<dbReference type="Pfam" id="PF01627">
    <property type="entry name" value="Hpt"/>
    <property type="match status" value="1"/>
</dbReference>
<dbReference type="SUPFAM" id="SSF50341">
    <property type="entry name" value="CheW-like"/>
    <property type="match status" value="1"/>
</dbReference>
<feature type="domain" description="CheW-like" evidence="14">
    <location>
        <begin position="600"/>
        <end position="735"/>
    </location>
</feature>
<name>A0A2G1QJM6_9HYPH</name>
<dbReference type="GO" id="GO:0006935">
    <property type="term" value="P:chemotaxis"/>
    <property type="evidence" value="ECO:0007669"/>
    <property type="project" value="UniProtKB-KW"/>
</dbReference>
<dbReference type="Gene3D" id="1.10.287.560">
    <property type="entry name" value="Histidine kinase CheA-like, homodimeric domain"/>
    <property type="match status" value="1"/>
</dbReference>
<dbReference type="GO" id="GO:0005524">
    <property type="term" value="F:ATP binding"/>
    <property type="evidence" value="ECO:0007669"/>
    <property type="project" value="UniProtKB-KW"/>
</dbReference>
<evidence type="ECO:0000313" key="16">
    <source>
        <dbReference type="EMBL" id="PHP65692.1"/>
    </source>
</evidence>
<dbReference type="CDD" id="cd16916">
    <property type="entry name" value="HATPase_CheA-like"/>
    <property type="match status" value="1"/>
</dbReference>
<dbReference type="InterPro" id="IPR036890">
    <property type="entry name" value="HATPase_C_sf"/>
</dbReference>
<dbReference type="SMART" id="SM00387">
    <property type="entry name" value="HATPase_c"/>
    <property type="match status" value="1"/>
</dbReference>
<evidence type="ECO:0000256" key="5">
    <source>
        <dbReference type="ARBA" id="ARBA00022553"/>
    </source>
</evidence>
<evidence type="ECO:0000259" key="14">
    <source>
        <dbReference type="PROSITE" id="PS50851"/>
    </source>
</evidence>
<dbReference type="SUPFAM" id="SSF47226">
    <property type="entry name" value="Histidine-containing phosphotransfer domain, HPT domain"/>
    <property type="match status" value="1"/>
</dbReference>
<evidence type="ECO:0000259" key="15">
    <source>
        <dbReference type="PROSITE" id="PS50894"/>
    </source>
</evidence>
<dbReference type="GO" id="GO:0000155">
    <property type="term" value="F:phosphorelay sensor kinase activity"/>
    <property type="evidence" value="ECO:0007669"/>
    <property type="project" value="InterPro"/>
</dbReference>
<dbReference type="InterPro" id="IPR008207">
    <property type="entry name" value="Sig_transdc_His_kin_Hpt_dom"/>
</dbReference>
<organism evidence="16 17">
    <name type="scientific">Zhengella mangrovi</name>
    <dbReference type="NCBI Taxonomy" id="1982044"/>
    <lineage>
        <taxon>Bacteria</taxon>
        <taxon>Pseudomonadati</taxon>
        <taxon>Pseudomonadota</taxon>
        <taxon>Alphaproteobacteria</taxon>
        <taxon>Hyphomicrobiales</taxon>
        <taxon>Notoacmeibacteraceae</taxon>
        <taxon>Zhengella</taxon>
    </lineage>
</organism>
<dbReference type="InterPro" id="IPR036061">
    <property type="entry name" value="CheW-like_dom_sf"/>
</dbReference>
<accession>A0A2G1QJM6</accession>
<dbReference type="AlphaFoldDB" id="A0A2G1QJM6"/>
<dbReference type="InterPro" id="IPR051315">
    <property type="entry name" value="Bact_Chemotaxis_CheA"/>
</dbReference>
<evidence type="ECO:0000256" key="8">
    <source>
        <dbReference type="ARBA" id="ARBA00022777"/>
    </source>
</evidence>
<evidence type="ECO:0000256" key="12">
    <source>
        <dbReference type="PROSITE-ProRule" id="PRU00110"/>
    </source>
</evidence>
<evidence type="ECO:0000256" key="9">
    <source>
        <dbReference type="ARBA" id="ARBA00022840"/>
    </source>
</evidence>
<evidence type="ECO:0000259" key="13">
    <source>
        <dbReference type="PROSITE" id="PS50109"/>
    </source>
</evidence>
<dbReference type="InterPro" id="IPR003594">
    <property type="entry name" value="HATPase_dom"/>
</dbReference>
<evidence type="ECO:0000256" key="4">
    <source>
        <dbReference type="ARBA" id="ARBA00022500"/>
    </source>
</evidence>
<feature type="modified residue" description="Phosphohistidine" evidence="12">
    <location>
        <position position="46"/>
    </location>
</feature>
<dbReference type="Gene3D" id="1.20.120.160">
    <property type="entry name" value="HPT domain"/>
    <property type="match status" value="1"/>
</dbReference>
<dbReference type="Pfam" id="PF01584">
    <property type="entry name" value="CheW"/>
    <property type="match status" value="1"/>
</dbReference>
<proteinExistence type="predicted"/>
<dbReference type="Gene3D" id="3.30.565.10">
    <property type="entry name" value="Histidine kinase-like ATPase, C-terminal domain"/>
    <property type="match status" value="1"/>
</dbReference>
<dbReference type="CDD" id="cd00088">
    <property type="entry name" value="HPT"/>
    <property type="match status" value="1"/>
</dbReference>
<comment type="caution">
    <text evidence="16">The sequence shown here is derived from an EMBL/GenBank/DDBJ whole genome shotgun (WGS) entry which is preliminary data.</text>
</comment>
<dbReference type="InterPro" id="IPR036097">
    <property type="entry name" value="HisK_dim/P_sf"/>
</dbReference>
<evidence type="ECO:0000256" key="2">
    <source>
        <dbReference type="ARBA" id="ARBA00012438"/>
    </source>
</evidence>
<dbReference type="RefSeq" id="WP_099307719.1">
    <property type="nucleotide sequence ID" value="NZ_PDVP01000013.1"/>
</dbReference>
<keyword evidence="10" id="KW-0902">Two-component regulatory system</keyword>
<dbReference type="PRINTS" id="PR00344">
    <property type="entry name" value="BCTRLSENSOR"/>
</dbReference>
<feature type="domain" description="HPt" evidence="15">
    <location>
        <begin position="1"/>
        <end position="103"/>
    </location>
</feature>
<evidence type="ECO:0000313" key="17">
    <source>
        <dbReference type="Proteomes" id="UP000221168"/>
    </source>
</evidence>
<dbReference type="PANTHER" id="PTHR43395:SF10">
    <property type="entry name" value="CHEMOTAXIS PROTEIN CHEA"/>
    <property type="match status" value="1"/>
</dbReference>
<keyword evidence="5 12" id="KW-0597">Phosphoprotein</keyword>
<dbReference type="Pfam" id="PF02518">
    <property type="entry name" value="HATPase_c"/>
    <property type="match status" value="1"/>
</dbReference>
<evidence type="ECO:0000256" key="11">
    <source>
        <dbReference type="ARBA" id="ARBA00035100"/>
    </source>
</evidence>
<dbReference type="FunFam" id="3.30.565.10:FF:000016">
    <property type="entry name" value="Chemotaxis protein CheA, putative"/>
    <property type="match status" value="1"/>
</dbReference>
<evidence type="ECO:0000256" key="10">
    <source>
        <dbReference type="ARBA" id="ARBA00023012"/>
    </source>
</evidence>
<dbReference type="InterPro" id="IPR004105">
    <property type="entry name" value="CheA-like_dim"/>
</dbReference>
<dbReference type="EMBL" id="PDVP01000013">
    <property type="protein sequence ID" value="PHP65692.1"/>
    <property type="molecule type" value="Genomic_DNA"/>
</dbReference>
<dbReference type="InterPro" id="IPR036641">
    <property type="entry name" value="HPT_dom_sf"/>
</dbReference>
<keyword evidence="7" id="KW-0547">Nucleotide-binding</keyword>
<dbReference type="InterPro" id="IPR002545">
    <property type="entry name" value="CheW-lke_dom"/>
</dbReference>
<dbReference type="Gene3D" id="2.30.30.40">
    <property type="entry name" value="SH3 Domains"/>
    <property type="match status" value="1"/>
</dbReference>
<dbReference type="EC" id="2.7.13.3" evidence="2"/>
<comment type="function">
    <text evidence="11">Involved in the transmission of sensory signals from the chemoreceptors to the flagellar motors. CheA is autophosphorylated; it can transfer its phosphate group to either CheB or CheY.</text>
</comment>
<feature type="domain" description="Histidine kinase" evidence="13">
    <location>
        <begin position="321"/>
        <end position="598"/>
    </location>
</feature>
<dbReference type="PANTHER" id="PTHR43395">
    <property type="entry name" value="SENSOR HISTIDINE KINASE CHEA"/>
    <property type="match status" value="1"/>
</dbReference>
<dbReference type="InterPro" id="IPR005467">
    <property type="entry name" value="His_kinase_dom"/>
</dbReference>
<evidence type="ECO:0000256" key="3">
    <source>
        <dbReference type="ARBA" id="ARBA00021495"/>
    </source>
</evidence>
<dbReference type="Pfam" id="PF02895">
    <property type="entry name" value="H-kinase_dim"/>
    <property type="match status" value="1"/>
</dbReference>
<dbReference type="SMART" id="SM01231">
    <property type="entry name" value="H-kinase_dim"/>
    <property type="match status" value="1"/>
</dbReference>
<evidence type="ECO:0000256" key="7">
    <source>
        <dbReference type="ARBA" id="ARBA00022741"/>
    </source>
</evidence>
<keyword evidence="17" id="KW-1185">Reference proteome</keyword>
<dbReference type="InterPro" id="IPR037006">
    <property type="entry name" value="CheA-like_homodim_sf"/>
</dbReference>
<dbReference type="Proteomes" id="UP000221168">
    <property type="component" value="Unassembled WGS sequence"/>
</dbReference>
<dbReference type="PROSITE" id="PS50894">
    <property type="entry name" value="HPT"/>
    <property type="match status" value="1"/>
</dbReference>
<dbReference type="PROSITE" id="PS50851">
    <property type="entry name" value="CHEW"/>
    <property type="match status" value="1"/>
</dbReference>
<evidence type="ECO:0000256" key="1">
    <source>
        <dbReference type="ARBA" id="ARBA00000085"/>
    </source>
</evidence>
<keyword evidence="4" id="KW-0145">Chemotaxis</keyword>
<comment type="catalytic activity">
    <reaction evidence="1">
        <text>ATP + protein L-histidine = ADP + protein N-phospho-L-histidine.</text>
        <dbReference type="EC" id="2.7.13.3"/>
    </reaction>
</comment>
<protein>
    <recommendedName>
        <fullName evidence="3">Chemotaxis protein CheA</fullName>
        <ecNumber evidence="2">2.7.13.3</ecNumber>
    </recommendedName>
</protein>
<evidence type="ECO:0000256" key="6">
    <source>
        <dbReference type="ARBA" id="ARBA00022679"/>
    </source>
</evidence>
<gene>
    <name evidence="16" type="ORF">CSC94_17745</name>
</gene>
<dbReference type="SMART" id="SM00073">
    <property type="entry name" value="HPT"/>
    <property type="match status" value="1"/>
</dbReference>
<dbReference type="GO" id="GO:0005737">
    <property type="term" value="C:cytoplasm"/>
    <property type="evidence" value="ECO:0007669"/>
    <property type="project" value="InterPro"/>
</dbReference>
<sequence>MNTDRIKETFFLECAEQMAEIEESLMSLHEDPAQPECINAVFRAVHSVKGGAGAFGFNDLVHFAHVVENGLDVLRNGANPGADPRLDLIARATDILSDAISATRDGTAFPETAAIVGEITTAFALGDPDAEEEDIAFDAVPIAIEALEIAAPQEQVYLITLRPQMSFYVRGDDMLKLIRSLAELGRIQVDCDQSALPDLDGFDPDKAYLTWSIRLETAAPREEVDSVFEWLDEDCQFSIDVEGAGSGDDFDLDALLAGLDSTGDVAAPDAPFGLDLPALEPLEATGAVEERNILTPPALAGSDADLVPLDSPAPAPAVVETEARDRKEPRGAVPAQAAAAQGTTAKATATIRVESEKVDRLINLMGEAVISQAMLAERIAENIETANGSTSYQVLDEMQGLMREIQESVMSIRAQPVKPVFMRLARVIREACTATGKQARLVLEGEGTEVDTTVIENLNDPLTHLIRNAIDHGLESPEKRRELGKPEEGTIKVSAFHMSGRIVVTIDDDGAGINRKRVLEKAVEKGIVDAGAELADSEIDNLVFAPGFSTAQTVSDLSGRGVGMDVVRQSIQKLGGRVSIISAPGKGTQIRLSLPLTLAILDGMIVRAADEVFIVPITSVIETISVKKGDINIIGGKYVARRRDTLVPVINVAERLGFRGAQKDMDSGTLLVVEAQDGSVVALLIDEIEGQQQIVIKSLEQNFGSVRHVSAATILGTGRIALILDIDEIASTKHAEARSHLQNGHVERMSA</sequence>
<dbReference type="CDD" id="cd00731">
    <property type="entry name" value="CheA_reg"/>
    <property type="match status" value="1"/>
</dbReference>
<dbReference type="InterPro" id="IPR004358">
    <property type="entry name" value="Sig_transdc_His_kin-like_C"/>
</dbReference>
<dbReference type="SMART" id="SM00260">
    <property type="entry name" value="CheW"/>
    <property type="match status" value="1"/>
</dbReference>
<dbReference type="SUPFAM" id="SSF47384">
    <property type="entry name" value="Homodimeric domain of signal transducing histidine kinase"/>
    <property type="match status" value="1"/>
</dbReference>